<dbReference type="SUPFAM" id="SSF51905">
    <property type="entry name" value="FAD/NAD(P)-binding domain"/>
    <property type="match status" value="1"/>
</dbReference>
<dbReference type="Gene3D" id="3.50.50.60">
    <property type="entry name" value="FAD/NAD(P)-binding domain"/>
    <property type="match status" value="3"/>
</dbReference>
<dbReference type="InterPro" id="IPR036188">
    <property type="entry name" value="FAD/NAD-bd_sf"/>
</dbReference>
<name>A0A921AYC4_9BACT</name>
<dbReference type="Pfam" id="PF01266">
    <property type="entry name" value="DAO"/>
    <property type="match status" value="1"/>
</dbReference>
<dbReference type="PANTHER" id="PTHR11985:SF35">
    <property type="entry name" value="ANAEROBIC GLYCEROL-3-PHOSPHATE DEHYDROGENASE SUBUNIT A"/>
    <property type="match status" value="1"/>
</dbReference>
<feature type="non-terminal residue" evidence="7">
    <location>
        <position position="367"/>
    </location>
</feature>
<evidence type="ECO:0000256" key="5">
    <source>
        <dbReference type="ARBA" id="ARBA00023002"/>
    </source>
</evidence>
<protein>
    <submittedName>
        <fullName evidence="7">FAD-dependent oxidoreductase</fullName>
    </submittedName>
</protein>
<dbReference type="GO" id="GO:0046168">
    <property type="term" value="P:glycerol-3-phosphate catabolic process"/>
    <property type="evidence" value="ECO:0007669"/>
    <property type="project" value="TreeGrafter"/>
</dbReference>
<gene>
    <name evidence="7" type="ORF">K8W16_12060</name>
</gene>
<evidence type="ECO:0000259" key="6">
    <source>
        <dbReference type="Pfam" id="PF01266"/>
    </source>
</evidence>
<dbReference type="AlphaFoldDB" id="A0A921AYC4"/>
<sequence length="367" mass="39902">MKHTTVVIIGGGATGIGILRDLSMRGVKAVLLEQGGIASGASSRFHGLLHSGGRYAVKDNEAAKECIEENMILRRIGRECVEESEGFFVLSQQDDPDYEKPWVEACAKAGIKAEPVDVKEALRLEPSLDPNIKAVYRVPDSSVDGFRLVWHNAMSARRYGGEMLTHHEVIGIDQEGGKVKGVRARNLVSGEEIRISCDIVVNAAGSWAAKIVELVGLEVGVQPDRGTLVAFNHRFTSRVINRLHVSSDGDIFVPHGSITILGTTSFHADRPDAHEAPTEDVLKLLDIGEVLIPSLRNYRILRAFAGTRPLYVAKGSAAGRAASRGFHISDHSEEGLEGMFSIFGGKFTTYRLMAEKMCDLVCEKLGV</sequence>
<dbReference type="InterPro" id="IPR000447">
    <property type="entry name" value="G3P_DH_FAD-dep"/>
</dbReference>
<evidence type="ECO:0000256" key="2">
    <source>
        <dbReference type="ARBA" id="ARBA00007330"/>
    </source>
</evidence>
<evidence type="ECO:0000313" key="8">
    <source>
        <dbReference type="Proteomes" id="UP000698963"/>
    </source>
</evidence>
<dbReference type="Proteomes" id="UP000698963">
    <property type="component" value="Unassembled WGS sequence"/>
</dbReference>
<reference evidence="7" key="1">
    <citation type="journal article" date="2021" name="PeerJ">
        <title>Extensive microbial diversity within the chicken gut microbiome revealed by metagenomics and culture.</title>
        <authorList>
            <person name="Gilroy R."/>
            <person name="Ravi A."/>
            <person name="Getino M."/>
            <person name="Pursley I."/>
            <person name="Horton D.L."/>
            <person name="Alikhan N.F."/>
            <person name="Baker D."/>
            <person name="Gharbi K."/>
            <person name="Hall N."/>
            <person name="Watson M."/>
            <person name="Adriaenssens E.M."/>
            <person name="Foster-Nyarko E."/>
            <person name="Jarju S."/>
            <person name="Secka A."/>
            <person name="Antonio M."/>
            <person name="Oren A."/>
            <person name="Chaudhuri R.R."/>
            <person name="La Ragione R."/>
            <person name="Hildebrand F."/>
            <person name="Pallen M.J."/>
        </authorList>
    </citation>
    <scope>NUCLEOTIDE SEQUENCE</scope>
    <source>
        <strain evidence="7">ChiGjej2B2-19336</strain>
    </source>
</reference>
<evidence type="ECO:0000256" key="4">
    <source>
        <dbReference type="ARBA" id="ARBA00022827"/>
    </source>
</evidence>
<dbReference type="InterPro" id="IPR006076">
    <property type="entry name" value="FAD-dep_OxRdtase"/>
</dbReference>
<keyword evidence="5" id="KW-0560">Oxidoreductase</keyword>
<organism evidence="7 8">
    <name type="scientific">Mailhella massiliensis</name>
    <dbReference type="NCBI Taxonomy" id="1903261"/>
    <lineage>
        <taxon>Bacteria</taxon>
        <taxon>Pseudomonadati</taxon>
        <taxon>Thermodesulfobacteriota</taxon>
        <taxon>Desulfovibrionia</taxon>
        <taxon>Desulfovibrionales</taxon>
        <taxon>Desulfovibrionaceae</taxon>
        <taxon>Mailhella</taxon>
    </lineage>
</organism>
<keyword evidence="4" id="KW-0274">FAD</keyword>
<dbReference type="GO" id="GO:0004368">
    <property type="term" value="F:glycerol-3-phosphate dehydrogenase (quinone) activity"/>
    <property type="evidence" value="ECO:0007669"/>
    <property type="project" value="InterPro"/>
</dbReference>
<dbReference type="EMBL" id="DYZA01000249">
    <property type="protein sequence ID" value="HJD98364.1"/>
    <property type="molecule type" value="Genomic_DNA"/>
</dbReference>
<dbReference type="PROSITE" id="PS00978">
    <property type="entry name" value="FAD_G3PDH_2"/>
    <property type="match status" value="1"/>
</dbReference>
<proteinExistence type="inferred from homology"/>
<comment type="similarity">
    <text evidence="2">Belongs to the FAD-dependent glycerol-3-phosphate dehydrogenase family.</text>
</comment>
<evidence type="ECO:0000313" key="7">
    <source>
        <dbReference type="EMBL" id="HJD98364.1"/>
    </source>
</evidence>
<dbReference type="PANTHER" id="PTHR11985">
    <property type="entry name" value="GLYCEROL-3-PHOSPHATE DEHYDROGENASE"/>
    <property type="match status" value="1"/>
</dbReference>
<dbReference type="PRINTS" id="PR01001">
    <property type="entry name" value="FADG3PDH"/>
</dbReference>
<evidence type="ECO:0000256" key="1">
    <source>
        <dbReference type="ARBA" id="ARBA00001974"/>
    </source>
</evidence>
<accession>A0A921AYC4</accession>
<comment type="caution">
    <text evidence="7">The sequence shown here is derived from an EMBL/GenBank/DDBJ whole genome shotgun (WGS) entry which is preliminary data.</text>
</comment>
<comment type="cofactor">
    <cofactor evidence="1">
        <name>FAD</name>
        <dbReference type="ChEBI" id="CHEBI:57692"/>
    </cofactor>
</comment>
<evidence type="ECO:0000256" key="3">
    <source>
        <dbReference type="ARBA" id="ARBA00022630"/>
    </source>
</evidence>
<keyword evidence="3" id="KW-0285">Flavoprotein</keyword>
<feature type="domain" description="FAD dependent oxidoreductase" evidence="6">
    <location>
        <begin position="6"/>
        <end position="336"/>
    </location>
</feature>
<reference evidence="7" key="2">
    <citation type="submission" date="2021-09" db="EMBL/GenBank/DDBJ databases">
        <authorList>
            <person name="Gilroy R."/>
        </authorList>
    </citation>
    <scope>NUCLEOTIDE SEQUENCE</scope>
    <source>
        <strain evidence="7">ChiGjej2B2-19336</strain>
    </source>
</reference>
<dbReference type="RefSeq" id="WP_304124196.1">
    <property type="nucleotide sequence ID" value="NZ_DYZA01000249.1"/>
</dbReference>